<reference evidence="8 9" key="1">
    <citation type="submission" date="2020-04" db="EMBL/GenBank/DDBJ databases">
        <title>Ferrimonas sp. S7 isolated from sea water.</title>
        <authorList>
            <person name="Bae S.S."/>
            <person name="Baek K."/>
        </authorList>
    </citation>
    <scope>NUCLEOTIDE SEQUENCE [LARGE SCALE GENOMIC DNA]</scope>
    <source>
        <strain evidence="8 9">S7</strain>
    </source>
</reference>
<organism evidence="8 9">
    <name type="scientific">Ferrimonas lipolytica</name>
    <dbReference type="NCBI Taxonomy" id="2724191"/>
    <lineage>
        <taxon>Bacteria</taxon>
        <taxon>Pseudomonadati</taxon>
        <taxon>Pseudomonadota</taxon>
        <taxon>Gammaproteobacteria</taxon>
        <taxon>Alteromonadales</taxon>
        <taxon>Ferrimonadaceae</taxon>
        <taxon>Ferrimonas</taxon>
    </lineage>
</organism>
<proteinExistence type="predicted"/>
<keyword evidence="9" id="KW-1185">Reference proteome</keyword>
<dbReference type="Pfam" id="PF12698">
    <property type="entry name" value="ABC2_membrane_3"/>
    <property type="match status" value="1"/>
</dbReference>
<evidence type="ECO:0000256" key="3">
    <source>
        <dbReference type="ARBA" id="ARBA00022692"/>
    </source>
</evidence>
<dbReference type="Proteomes" id="UP000501602">
    <property type="component" value="Chromosome"/>
</dbReference>
<evidence type="ECO:0000313" key="8">
    <source>
        <dbReference type="EMBL" id="QIZ77903.1"/>
    </source>
</evidence>
<evidence type="ECO:0000256" key="5">
    <source>
        <dbReference type="ARBA" id="ARBA00023136"/>
    </source>
</evidence>
<feature type="transmembrane region" description="Helical" evidence="6">
    <location>
        <begin position="175"/>
        <end position="197"/>
    </location>
</feature>
<feature type="domain" description="ABC-2 type transporter transmembrane" evidence="7">
    <location>
        <begin position="12"/>
        <end position="341"/>
    </location>
</feature>
<feature type="transmembrane region" description="Helical" evidence="6">
    <location>
        <begin position="273"/>
        <end position="292"/>
    </location>
</feature>
<dbReference type="InterPro" id="IPR013525">
    <property type="entry name" value="ABC2_TM"/>
</dbReference>
<dbReference type="PANTHER" id="PTHR30294:SF47">
    <property type="entry name" value="INNER MEMBRANE TRANSPORT PERMEASE YHHJ"/>
    <property type="match status" value="1"/>
</dbReference>
<evidence type="ECO:0000256" key="4">
    <source>
        <dbReference type="ARBA" id="ARBA00022989"/>
    </source>
</evidence>
<evidence type="ECO:0000256" key="6">
    <source>
        <dbReference type="SAM" id="Phobius"/>
    </source>
</evidence>
<feature type="transmembrane region" description="Helical" evidence="6">
    <location>
        <begin position="326"/>
        <end position="343"/>
    </location>
</feature>
<dbReference type="InterPro" id="IPR051449">
    <property type="entry name" value="ABC-2_transporter_component"/>
</dbReference>
<evidence type="ECO:0000256" key="2">
    <source>
        <dbReference type="ARBA" id="ARBA00022475"/>
    </source>
</evidence>
<feature type="transmembrane region" description="Helical" evidence="6">
    <location>
        <begin position="240"/>
        <end position="261"/>
    </location>
</feature>
<dbReference type="KEGG" id="fes:HER31_13965"/>
<keyword evidence="3 6" id="KW-0812">Transmembrane</keyword>
<name>A0A6H1UHW4_9GAMM</name>
<keyword evidence="4 6" id="KW-1133">Transmembrane helix</keyword>
<keyword evidence="5 6" id="KW-0472">Membrane</keyword>
<dbReference type="EMBL" id="CP051180">
    <property type="protein sequence ID" value="QIZ77903.1"/>
    <property type="molecule type" value="Genomic_DNA"/>
</dbReference>
<gene>
    <name evidence="8" type="ORF">HER31_13965</name>
</gene>
<comment type="subcellular location">
    <subcellularLocation>
        <location evidence="1">Cell membrane</location>
        <topology evidence="1">Multi-pass membrane protein</topology>
    </subcellularLocation>
</comment>
<dbReference type="GO" id="GO:0140359">
    <property type="term" value="F:ABC-type transporter activity"/>
    <property type="evidence" value="ECO:0007669"/>
    <property type="project" value="InterPro"/>
</dbReference>
<dbReference type="GO" id="GO:0005886">
    <property type="term" value="C:plasma membrane"/>
    <property type="evidence" value="ECO:0007669"/>
    <property type="project" value="UniProtKB-SubCell"/>
</dbReference>
<evidence type="ECO:0000259" key="7">
    <source>
        <dbReference type="Pfam" id="PF12698"/>
    </source>
</evidence>
<dbReference type="Gene3D" id="3.40.1710.10">
    <property type="entry name" value="abc type-2 transporter like domain"/>
    <property type="match status" value="1"/>
</dbReference>
<feature type="transmembrane region" description="Helical" evidence="6">
    <location>
        <begin position="12"/>
        <end position="30"/>
    </location>
</feature>
<evidence type="ECO:0000313" key="9">
    <source>
        <dbReference type="Proteomes" id="UP000501602"/>
    </source>
</evidence>
<sequence length="347" mass="37432">MLQWLRGDPWQAFVLLLAPALLVGMLYSIFAPRSPTDLAVAIVDLDNSSLSRRLGRALQATPAATLRSYPTLAAAADSLRSGDSYAMVVIPTEFSADLQHNLSPSIELRYNGTYLLMARRLLSPLQQAIGSILTDAAGMSLAAKGVPLVAVAAQLAPVKVQVSALNNIGLDYAQFLMPPLALAIWQLCAMLSMINLLQRPPPGVSKRRALLPLVCWQWAWAGLGLLLLRPLLAIPVEASLWPLWLASAPMLLPLLALALLLNTSGREGTQQASSAAALLSPAFAFMGVTMPVGDMPAAAQWWGQLIPSTHFLPLLQSYRAGASADWLQLWPLFIVVPIVVVLWRKLT</sequence>
<dbReference type="RefSeq" id="WP_168661342.1">
    <property type="nucleotide sequence ID" value="NZ_CP051180.1"/>
</dbReference>
<accession>A0A6H1UHW4</accession>
<evidence type="ECO:0000256" key="1">
    <source>
        <dbReference type="ARBA" id="ARBA00004651"/>
    </source>
</evidence>
<protein>
    <submittedName>
        <fullName evidence="8">ABC transporter permease</fullName>
    </submittedName>
</protein>
<feature type="transmembrane region" description="Helical" evidence="6">
    <location>
        <begin position="209"/>
        <end position="228"/>
    </location>
</feature>
<dbReference type="PANTHER" id="PTHR30294">
    <property type="entry name" value="MEMBRANE COMPONENT OF ABC TRANSPORTER YHHJ-RELATED"/>
    <property type="match status" value="1"/>
</dbReference>
<keyword evidence="2" id="KW-1003">Cell membrane</keyword>
<dbReference type="AlphaFoldDB" id="A0A6H1UHW4"/>